<dbReference type="eggNOG" id="ENOG502SNZ4">
    <property type="taxonomic scope" value="Eukaryota"/>
</dbReference>
<dbReference type="EMBL" id="AAHK01001269">
    <property type="protein sequence ID" value="EAN86212.1"/>
    <property type="molecule type" value="Genomic_DNA"/>
</dbReference>
<dbReference type="GO" id="GO:0016757">
    <property type="term" value="F:glycosyltransferase activity"/>
    <property type="evidence" value="ECO:0007669"/>
    <property type="project" value="UniProtKB-KW"/>
</dbReference>
<dbReference type="InterPro" id="IPR029044">
    <property type="entry name" value="Nucleotide-diphossugar_trans"/>
</dbReference>
<evidence type="ECO:0000256" key="3">
    <source>
        <dbReference type="ARBA" id="ARBA00022679"/>
    </source>
</evidence>
<dbReference type="PaxDb" id="353153-Q4D109"/>
<dbReference type="GeneID" id="3538400"/>
<feature type="transmembrane region" description="Helical" evidence="4">
    <location>
        <begin position="97"/>
        <end position="118"/>
    </location>
</feature>
<gene>
    <name evidence="5" type="ORF">Tc00.1047053507121.40</name>
</gene>
<protein>
    <submittedName>
        <fullName evidence="5">Beta galactofuranosyl glycosyltransferase, putative</fullName>
    </submittedName>
</protein>
<reference evidence="5 6" key="1">
    <citation type="journal article" date="2005" name="Science">
        <title>The genome sequence of Trypanosoma cruzi, etiologic agent of Chagas disease.</title>
        <authorList>
            <person name="El-Sayed N.M."/>
            <person name="Myler P.J."/>
            <person name="Bartholomeu D.C."/>
            <person name="Nilsson D."/>
            <person name="Aggarwal G."/>
            <person name="Tran A.N."/>
            <person name="Ghedin E."/>
            <person name="Worthey E.A."/>
            <person name="Delcher A.L."/>
            <person name="Blandin G."/>
            <person name="Westenberger S.J."/>
            <person name="Caler E."/>
            <person name="Cerqueira G.C."/>
            <person name="Branche C."/>
            <person name="Haas B."/>
            <person name="Anupama A."/>
            <person name="Arner E."/>
            <person name="Aslund L."/>
            <person name="Attipoe P."/>
            <person name="Bontempi E."/>
            <person name="Bringaud F."/>
            <person name="Burton P."/>
            <person name="Cadag E."/>
            <person name="Campbell D.A."/>
            <person name="Carrington M."/>
            <person name="Crabtree J."/>
            <person name="Darban H."/>
            <person name="da Silveira J.F."/>
            <person name="de Jong P."/>
            <person name="Edwards K."/>
            <person name="Englund P.T."/>
            <person name="Fazelina G."/>
            <person name="Feldblyum T."/>
            <person name="Ferella M."/>
            <person name="Frasch A.C."/>
            <person name="Gull K."/>
            <person name="Horn D."/>
            <person name="Hou L."/>
            <person name="Huang Y."/>
            <person name="Kindlund E."/>
            <person name="Klingbeil M."/>
            <person name="Kluge S."/>
            <person name="Koo H."/>
            <person name="Lacerda D."/>
            <person name="Levin M.J."/>
            <person name="Lorenzi H."/>
            <person name="Louie T."/>
            <person name="Machado C.R."/>
            <person name="McCulloch R."/>
            <person name="McKenna A."/>
            <person name="Mizuno Y."/>
            <person name="Mottram J.C."/>
            <person name="Nelson S."/>
            <person name="Ochaya S."/>
            <person name="Osoegawa K."/>
            <person name="Pai G."/>
            <person name="Parsons M."/>
            <person name="Pentony M."/>
            <person name="Pettersson U."/>
            <person name="Pop M."/>
            <person name="Ramirez J.L."/>
            <person name="Rinta J."/>
            <person name="Robertson L."/>
            <person name="Salzberg S.L."/>
            <person name="Sanchez D.O."/>
            <person name="Seyler A."/>
            <person name="Sharma R."/>
            <person name="Shetty J."/>
            <person name="Simpson A.J."/>
            <person name="Sisk E."/>
            <person name="Tammi M.T."/>
            <person name="Tarleton R."/>
            <person name="Teixeira S."/>
            <person name="Van Aken S."/>
            <person name="Vogt C."/>
            <person name="Ward P.N."/>
            <person name="Wickstead B."/>
            <person name="Wortman J."/>
            <person name="White O."/>
            <person name="Fraser C.M."/>
            <person name="Stuart K.D."/>
            <person name="Andersson B."/>
        </authorList>
    </citation>
    <scope>NUCLEOTIDE SEQUENCE [LARGE SCALE GENOMIC DNA]</scope>
    <source>
        <strain evidence="5 6">CL Brener</strain>
    </source>
</reference>
<dbReference type="PANTHER" id="PTHR43179">
    <property type="entry name" value="RHAMNOSYLTRANSFERASE WBBL"/>
    <property type="match status" value="1"/>
</dbReference>
<evidence type="ECO:0000256" key="1">
    <source>
        <dbReference type="ARBA" id="ARBA00006739"/>
    </source>
</evidence>
<keyword evidence="4" id="KW-1133">Transmembrane helix</keyword>
<dbReference type="AlphaFoldDB" id="Q4D109"/>
<keyword evidence="6" id="KW-1185">Reference proteome</keyword>
<evidence type="ECO:0000256" key="4">
    <source>
        <dbReference type="SAM" id="Phobius"/>
    </source>
</evidence>
<dbReference type="PANTHER" id="PTHR43179:SF12">
    <property type="entry name" value="GALACTOFURANOSYLTRANSFERASE GLFT2"/>
    <property type="match status" value="1"/>
</dbReference>
<keyword evidence="3" id="KW-0808">Transferase</keyword>
<comment type="similarity">
    <text evidence="1">Belongs to the glycosyltransferase 2 family.</text>
</comment>
<dbReference type="Gene3D" id="3.90.550.10">
    <property type="entry name" value="Spore Coat Polysaccharide Biosynthesis Protein SpsA, Chain A"/>
    <property type="match status" value="1"/>
</dbReference>
<dbReference type="KEGG" id="tcr:507121.40"/>
<comment type="caution">
    <text evidence="5">The sequence shown here is derived from an EMBL/GenBank/DDBJ whole genome shotgun (WGS) entry which is preliminary data.</text>
</comment>
<proteinExistence type="inferred from homology"/>
<feature type="transmembrane region" description="Helical" evidence="4">
    <location>
        <begin position="36"/>
        <end position="62"/>
    </location>
</feature>
<evidence type="ECO:0000313" key="6">
    <source>
        <dbReference type="Proteomes" id="UP000002296"/>
    </source>
</evidence>
<evidence type="ECO:0000313" key="5">
    <source>
        <dbReference type="EMBL" id="EAN86212.1"/>
    </source>
</evidence>
<name>Q4D109_TRYCC</name>
<dbReference type="InParanoid" id="Q4D109"/>
<dbReference type="SUPFAM" id="SSF53448">
    <property type="entry name" value="Nucleotide-diphospho-sugar transferases"/>
    <property type="match status" value="1"/>
</dbReference>
<accession>Q4D109</accession>
<keyword evidence="2" id="KW-0328">Glycosyltransferase</keyword>
<keyword evidence="4" id="KW-0812">Transmembrane</keyword>
<keyword evidence="4" id="KW-0472">Membrane</keyword>
<sequence length="553" mass="63745">MTPWTVVFCHPFFFFFYGMYEGFACCGENCICYCVIVLFFSFFLFILSRFLLLLLILFLVMLRLLRAPCLHFTHQMEVRGHCAGRSLFFCSNSHRTIIGHIFLLYFFCFLSGDASLALPPTGYARSYTRFKNRSQKPFLERMLYLSSNIKFVVHVDAFFFGVEFILRDDPAYGFGVGPTRAEYIHCVGERLLVDPTTRRLGGNNNGTDVIPLMVVPLMLDLMDFRRMMCNINVPIRLLVLVQNGREAMLSLCLQELERVYGWSGRLVVSRHPENIGYSAAVNIGLRLALSLPREEVPFAFVTNSDVKFSPDLLPNLLRDVHEMARHDAARMDELAAEVANEPSEYSPVLRRGLRELCSTVNDSRLSTSALLPDRIRYASVKEREKTFSKHYGHFCAYYKGSCFTSVMLTRLAISTVGYFDENFYPAYVEDVDYSLRLRLLGFQERNVFYGKFVHRGSSSIRLSNEVELPDALWYRRVRSLSANDAYAMMKWNRPRACSGGYKGPYDGMVPAYVWVKDEARIQRLRAYGHDEEQGVPKVEYDRTLLYPVRTKGR</sequence>
<dbReference type="Proteomes" id="UP000002296">
    <property type="component" value="Unassembled WGS sequence"/>
</dbReference>
<organism evidence="5 6">
    <name type="scientific">Trypanosoma cruzi (strain CL Brener)</name>
    <dbReference type="NCBI Taxonomy" id="353153"/>
    <lineage>
        <taxon>Eukaryota</taxon>
        <taxon>Discoba</taxon>
        <taxon>Euglenozoa</taxon>
        <taxon>Kinetoplastea</taxon>
        <taxon>Metakinetoplastina</taxon>
        <taxon>Trypanosomatida</taxon>
        <taxon>Trypanosomatidae</taxon>
        <taxon>Trypanosoma</taxon>
        <taxon>Schizotrypanum</taxon>
    </lineage>
</organism>
<dbReference type="RefSeq" id="XP_808063.1">
    <property type="nucleotide sequence ID" value="XM_802970.1"/>
</dbReference>
<evidence type="ECO:0000256" key="2">
    <source>
        <dbReference type="ARBA" id="ARBA00022676"/>
    </source>
</evidence>